<dbReference type="GO" id="GO:0006364">
    <property type="term" value="P:rRNA processing"/>
    <property type="evidence" value="ECO:0007669"/>
    <property type="project" value="UniProtKB-KW"/>
</dbReference>
<dbReference type="InterPro" id="IPR014777">
    <property type="entry name" value="4pyrrole_Mease_sub1"/>
</dbReference>
<protein>
    <recommendedName>
        <fullName evidence="6">Tetrapyrrole methylase domain-containing protein</fullName>
    </recommendedName>
</protein>
<dbReference type="GO" id="GO:0032259">
    <property type="term" value="P:methylation"/>
    <property type="evidence" value="ECO:0007669"/>
    <property type="project" value="UniProtKB-KW"/>
</dbReference>
<accession>A0A381R766</accession>
<dbReference type="SUPFAM" id="SSF53790">
    <property type="entry name" value="Tetrapyrrole methylase"/>
    <property type="match status" value="1"/>
</dbReference>
<dbReference type="Gene3D" id="3.40.1010.10">
    <property type="entry name" value="Cobalt-precorrin-4 Transmethylase, Domain 1"/>
    <property type="match status" value="1"/>
</dbReference>
<keyword evidence="5" id="KW-0949">S-adenosyl-L-methionine</keyword>
<dbReference type="AlphaFoldDB" id="A0A381R766"/>
<evidence type="ECO:0000256" key="5">
    <source>
        <dbReference type="ARBA" id="ARBA00022691"/>
    </source>
</evidence>
<organism evidence="7">
    <name type="scientific">marine metagenome</name>
    <dbReference type="NCBI Taxonomy" id="408172"/>
    <lineage>
        <taxon>unclassified sequences</taxon>
        <taxon>metagenomes</taxon>
        <taxon>ecological metagenomes</taxon>
    </lineage>
</organism>
<dbReference type="InterPro" id="IPR014776">
    <property type="entry name" value="4pyrrole_Mease_sub2"/>
</dbReference>
<dbReference type="NCBIfam" id="TIGR00096">
    <property type="entry name" value="16S rRNA (cytidine(1402)-2'-O)-methyltransferase"/>
    <property type="match status" value="1"/>
</dbReference>
<evidence type="ECO:0000313" key="7">
    <source>
        <dbReference type="EMBL" id="SUZ87400.1"/>
    </source>
</evidence>
<reference evidence="7" key="1">
    <citation type="submission" date="2018-05" db="EMBL/GenBank/DDBJ databases">
        <authorList>
            <person name="Lanie J.A."/>
            <person name="Ng W.-L."/>
            <person name="Kazmierczak K.M."/>
            <person name="Andrzejewski T.M."/>
            <person name="Davidsen T.M."/>
            <person name="Wayne K.J."/>
            <person name="Tettelin H."/>
            <person name="Glass J.I."/>
            <person name="Rusch D."/>
            <person name="Podicherti R."/>
            <person name="Tsui H.-C.T."/>
            <person name="Winkler M.E."/>
        </authorList>
    </citation>
    <scope>NUCLEOTIDE SEQUENCE</scope>
</reference>
<dbReference type="Pfam" id="PF00590">
    <property type="entry name" value="TP_methylase"/>
    <property type="match status" value="1"/>
</dbReference>
<dbReference type="FunFam" id="3.30.950.10:FF:000002">
    <property type="entry name" value="Ribosomal RNA small subunit methyltransferase I"/>
    <property type="match status" value="1"/>
</dbReference>
<dbReference type="PANTHER" id="PTHR46111:SF1">
    <property type="entry name" value="RIBOSOMAL RNA SMALL SUBUNIT METHYLTRANSFERASE I"/>
    <property type="match status" value="1"/>
</dbReference>
<dbReference type="CDD" id="cd11648">
    <property type="entry name" value="RsmI"/>
    <property type="match status" value="1"/>
</dbReference>
<dbReference type="PIRSF" id="PIRSF005917">
    <property type="entry name" value="MTase_YraL"/>
    <property type="match status" value="1"/>
</dbReference>
<keyword evidence="2" id="KW-0698">rRNA processing</keyword>
<keyword evidence="3" id="KW-0489">Methyltransferase</keyword>
<evidence type="ECO:0000256" key="3">
    <source>
        <dbReference type="ARBA" id="ARBA00022603"/>
    </source>
</evidence>
<evidence type="ECO:0000256" key="1">
    <source>
        <dbReference type="ARBA" id="ARBA00022490"/>
    </source>
</evidence>
<keyword evidence="1" id="KW-0963">Cytoplasm</keyword>
<evidence type="ECO:0000256" key="4">
    <source>
        <dbReference type="ARBA" id="ARBA00022679"/>
    </source>
</evidence>
<dbReference type="PANTHER" id="PTHR46111">
    <property type="entry name" value="RIBOSOMAL RNA SMALL SUBUNIT METHYLTRANSFERASE I"/>
    <property type="match status" value="1"/>
</dbReference>
<evidence type="ECO:0000259" key="6">
    <source>
        <dbReference type="Pfam" id="PF00590"/>
    </source>
</evidence>
<feature type="domain" description="Tetrapyrrole methylase" evidence="6">
    <location>
        <begin position="7"/>
        <end position="204"/>
    </location>
</feature>
<dbReference type="FunFam" id="3.40.1010.10:FF:000007">
    <property type="entry name" value="Ribosomal RNA small subunit methyltransferase I"/>
    <property type="match status" value="1"/>
</dbReference>
<proteinExistence type="inferred from homology"/>
<sequence>MPDIGVLYIVSTPIGNLEDITLRALRILKDSSLIAAEDTRQTKKLLNHYKIHTPQMSYFEHNRFKRIPQIINHLNSGKDIAVVTDAGTPGISDPAYKLIRAVIEAGCRVEAIPGASASITALSASGLPSDRFIFEGFLPSKKGRKAKLERLRTIEATIIFFESPKRINKTLNDILEYFGDRPAVIARELTKIHEEMIRGKVSDLLSYFTERTPRGEFVIMIGKDDPNVFF</sequence>
<dbReference type="GO" id="GO:0008168">
    <property type="term" value="F:methyltransferase activity"/>
    <property type="evidence" value="ECO:0007669"/>
    <property type="project" value="UniProtKB-KW"/>
</dbReference>
<dbReference type="EMBL" id="UINC01001723">
    <property type="protein sequence ID" value="SUZ87400.1"/>
    <property type="molecule type" value="Genomic_DNA"/>
</dbReference>
<name>A0A381R766_9ZZZZ</name>
<dbReference type="Gene3D" id="3.30.950.10">
    <property type="entry name" value="Methyltransferase, Cobalt-precorrin-4 Transmethylase, Domain 2"/>
    <property type="match status" value="1"/>
</dbReference>
<dbReference type="HAMAP" id="MF_01877">
    <property type="entry name" value="16SrRNA_methyltr_I"/>
    <property type="match status" value="1"/>
</dbReference>
<gene>
    <name evidence="7" type="ORF">METZ01_LOCUS40254</name>
</gene>
<dbReference type="InterPro" id="IPR000878">
    <property type="entry name" value="4pyrrol_Mease"/>
</dbReference>
<keyword evidence="4" id="KW-0808">Transferase</keyword>
<evidence type="ECO:0000256" key="2">
    <source>
        <dbReference type="ARBA" id="ARBA00022552"/>
    </source>
</evidence>
<dbReference type="InterPro" id="IPR008189">
    <property type="entry name" value="rRNA_ssu_MeTfrase_I"/>
</dbReference>
<dbReference type="InterPro" id="IPR035996">
    <property type="entry name" value="4pyrrol_Methylase_sf"/>
</dbReference>